<feature type="compositionally biased region" description="Polar residues" evidence="1">
    <location>
        <begin position="97"/>
        <end position="107"/>
    </location>
</feature>
<dbReference type="AlphaFoldDB" id="A0A928VS16"/>
<feature type="region of interest" description="Disordered" evidence="1">
    <location>
        <begin position="85"/>
        <end position="107"/>
    </location>
</feature>
<proteinExistence type="predicted"/>
<name>A0A928VS16_9CYAN</name>
<feature type="compositionally biased region" description="Basic residues" evidence="1">
    <location>
        <begin position="21"/>
        <end position="53"/>
    </location>
</feature>
<feature type="region of interest" description="Disordered" evidence="1">
    <location>
        <begin position="15"/>
        <end position="59"/>
    </location>
</feature>
<reference evidence="2" key="1">
    <citation type="submission" date="2020-10" db="EMBL/GenBank/DDBJ databases">
        <authorList>
            <person name="Castelo-Branco R."/>
            <person name="Eusebio N."/>
            <person name="Adriana R."/>
            <person name="Vieira A."/>
            <person name="Brugerolle De Fraissinette N."/>
            <person name="Rezende De Castro R."/>
            <person name="Schneider M.P."/>
            <person name="Vasconcelos V."/>
            <person name="Leao P.N."/>
        </authorList>
    </citation>
    <scope>NUCLEOTIDE SEQUENCE</scope>
    <source>
        <strain evidence="2">LEGE 11480</strain>
    </source>
</reference>
<keyword evidence="3" id="KW-1185">Reference proteome</keyword>
<accession>A0A928VS16</accession>
<dbReference type="RefSeq" id="WP_264326743.1">
    <property type="nucleotide sequence ID" value="NZ_JADEXQ010000080.1"/>
</dbReference>
<organism evidence="2 3">
    <name type="scientific">Romeriopsis navalis LEGE 11480</name>
    <dbReference type="NCBI Taxonomy" id="2777977"/>
    <lineage>
        <taxon>Bacteria</taxon>
        <taxon>Bacillati</taxon>
        <taxon>Cyanobacteriota</taxon>
        <taxon>Cyanophyceae</taxon>
        <taxon>Leptolyngbyales</taxon>
        <taxon>Leptolyngbyaceae</taxon>
        <taxon>Romeriopsis</taxon>
        <taxon>Romeriopsis navalis</taxon>
    </lineage>
</organism>
<dbReference type="EMBL" id="JADEXQ010000080">
    <property type="protein sequence ID" value="MBE9031916.1"/>
    <property type="molecule type" value="Genomic_DNA"/>
</dbReference>
<protein>
    <submittedName>
        <fullName evidence="2">Uncharacterized protein</fullName>
    </submittedName>
</protein>
<evidence type="ECO:0000313" key="3">
    <source>
        <dbReference type="Proteomes" id="UP000625316"/>
    </source>
</evidence>
<sequence length="107" mass="12926">MLINLIHPETIDVIQTEANHGSKKRGNKRSTWRKPKRKRGRRGSKDSRRKRLQWRNTDKEQRLYQQRWMKFSQQPGKKPPVIFTHRSNEMPPRPDISLNQTLNLTER</sequence>
<dbReference type="Proteomes" id="UP000625316">
    <property type="component" value="Unassembled WGS sequence"/>
</dbReference>
<evidence type="ECO:0000313" key="2">
    <source>
        <dbReference type="EMBL" id="MBE9031916.1"/>
    </source>
</evidence>
<gene>
    <name evidence="2" type="ORF">IQ266_19455</name>
</gene>
<comment type="caution">
    <text evidence="2">The sequence shown here is derived from an EMBL/GenBank/DDBJ whole genome shotgun (WGS) entry which is preliminary data.</text>
</comment>
<evidence type="ECO:0000256" key="1">
    <source>
        <dbReference type="SAM" id="MobiDB-lite"/>
    </source>
</evidence>